<keyword evidence="6" id="KW-1185">Reference proteome</keyword>
<organism evidence="5 6">
    <name type="scientific">Paraconiothyrium brasiliense</name>
    <dbReference type="NCBI Taxonomy" id="300254"/>
    <lineage>
        <taxon>Eukaryota</taxon>
        <taxon>Fungi</taxon>
        <taxon>Dikarya</taxon>
        <taxon>Ascomycota</taxon>
        <taxon>Pezizomycotina</taxon>
        <taxon>Dothideomycetes</taxon>
        <taxon>Pleosporomycetidae</taxon>
        <taxon>Pleosporales</taxon>
        <taxon>Massarineae</taxon>
        <taxon>Didymosphaeriaceae</taxon>
        <taxon>Paraconiothyrium</taxon>
    </lineage>
</organism>
<feature type="coiled-coil region" evidence="2">
    <location>
        <begin position="175"/>
        <end position="202"/>
    </location>
</feature>
<dbReference type="Pfam" id="PF17109">
    <property type="entry name" value="Goodbye"/>
    <property type="match status" value="1"/>
</dbReference>
<evidence type="ECO:0000256" key="2">
    <source>
        <dbReference type="SAM" id="Coils"/>
    </source>
</evidence>
<evidence type="ECO:0000256" key="1">
    <source>
        <dbReference type="ARBA" id="ARBA00022737"/>
    </source>
</evidence>
<dbReference type="Pfam" id="PF24883">
    <property type="entry name" value="NPHP3_N"/>
    <property type="match status" value="1"/>
</dbReference>
<dbReference type="Gene3D" id="3.40.50.300">
    <property type="entry name" value="P-loop containing nucleotide triphosphate hydrolases"/>
    <property type="match status" value="1"/>
</dbReference>
<dbReference type="InterPro" id="IPR056884">
    <property type="entry name" value="NPHP3-like_N"/>
</dbReference>
<dbReference type="Proteomes" id="UP001521785">
    <property type="component" value="Unassembled WGS sequence"/>
</dbReference>
<gene>
    <name evidence="5" type="ORF">SLS60_008365</name>
</gene>
<evidence type="ECO:0008006" key="7">
    <source>
        <dbReference type="Google" id="ProtNLM"/>
    </source>
</evidence>
<dbReference type="PANTHER" id="PTHR10039">
    <property type="entry name" value="AMELOGENIN"/>
    <property type="match status" value="1"/>
</dbReference>
<keyword evidence="1" id="KW-0677">Repeat</keyword>
<protein>
    <recommendedName>
        <fullName evidence="7">NACHT domain-containing protein</fullName>
    </recommendedName>
</protein>
<evidence type="ECO:0000313" key="6">
    <source>
        <dbReference type="Proteomes" id="UP001521785"/>
    </source>
</evidence>
<reference evidence="5 6" key="1">
    <citation type="submission" date="2024-02" db="EMBL/GenBank/DDBJ databases">
        <title>De novo assembly and annotation of 12 fungi associated with fruit tree decline syndrome in Ontario, Canada.</title>
        <authorList>
            <person name="Sulman M."/>
            <person name="Ellouze W."/>
            <person name="Ilyukhin E."/>
        </authorList>
    </citation>
    <scope>NUCLEOTIDE SEQUENCE [LARGE SCALE GENOMIC DNA]</scope>
    <source>
        <strain evidence="5 6">M42-189</strain>
    </source>
</reference>
<dbReference type="InterPro" id="IPR027417">
    <property type="entry name" value="P-loop_NTPase"/>
</dbReference>
<dbReference type="SUPFAM" id="SSF52540">
    <property type="entry name" value="P-loop containing nucleoside triphosphate hydrolases"/>
    <property type="match status" value="1"/>
</dbReference>
<evidence type="ECO:0000313" key="5">
    <source>
        <dbReference type="EMBL" id="KAL1597878.1"/>
    </source>
</evidence>
<feature type="domain" description="Fungal STAND N-terminal Goodbye" evidence="3">
    <location>
        <begin position="16"/>
        <end position="130"/>
    </location>
</feature>
<feature type="domain" description="Nephrocystin 3-like N-terminal" evidence="4">
    <location>
        <begin position="286"/>
        <end position="465"/>
    </location>
</feature>
<name>A0ABR3R0D9_9PLEO</name>
<evidence type="ECO:0000259" key="3">
    <source>
        <dbReference type="Pfam" id="PF17109"/>
    </source>
</evidence>
<evidence type="ECO:0000259" key="4">
    <source>
        <dbReference type="Pfam" id="PF24883"/>
    </source>
</evidence>
<comment type="caution">
    <text evidence="5">The sequence shown here is derived from an EMBL/GenBank/DDBJ whole genome shotgun (WGS) entry which is preliminary data.</text>
</comment>
<accession>A0ABR3R0D9</accession>
<keyword evidence="2" id="KW-0175">Coiled coil</keyword>
<dbReference type="PANTHER" id="PTHR10039:SF17">
    <property type="entry name" value="FUNGAL STAND N-TERMINAL GOODBYE DOMAIN-CONTAINING PROTEIN-RELATED"/>
    <property type="match status" value="1"/>
</dbReference>
<sequence>MATPSKFEIILETGRQRYEKRAGKPLDQSLAIRLKTVADLRKHIEDQNGMFEAFRNKDKIIYARLNTVFMPIERLGNCVVTPISASSPPVGACFGAVAVLIKSAQDVSTHYDRIVELFEIMGGVMDRFELHDIDRITPQLEENYANVLATVLEMIAISTKAIERKRWKEYMLKILKGHDEQMSQLRKRLDQLVRDATSLVVEQINSSVGRIEAQSTSTNVHIERLGNHTKHIGLDVLDIKDSSREIMDILLQQHSTKRENDLYDILKPTQTNADRMEEISRQRVPDTGAWLLEEPAFQSWLQGSEPLLWICGSPGSGKTYLASSAITMLQAKSAGAADGWRSTAAGFFFFNKSEVGCMIGGFHQALRDVAWQITRFNADYTDHVTSQCRSWADIETVPSAWRKLITRYFSKEGRTLYLVFDGIDEAEEGGDRGRAAFLKLLPDITGKILEREGPDRPNIRILLLGRPHLSNSIRIAAYGQQTRMVTISVEAHKNRQDLRRYIERGVARLQLGGASTHLEKTIRDALEAKAQGMFLWVGLMLNILEVQSTEQEILDCLNRAPTDIEGMIREVLKVYSSTLKGREAEEFNTILAWISFAARPLTLAELDAVLRRSSPSGGPVLSLEAKLRERFGSIITLTRDDGLSTGMLQSRTKRLDEKSAYDSKYETTSVGYAHASIMEYFQKGEGKFAARKTYPKIGVVYAQAQPCILKLCLNVFVAPGENDRAKAAAILRTYARVHWYDHLQSSISRPFDAIDQLELLGILHSFLNEPDVLRGWCEDTPWTFYTEQVATVLNRCMEEWHRFDGAELDPTLLDWVESCINGRIELVFLPAAKIIGEQGLHRDGFGDDWGPLRAITSIAQIRALIEDDDTLDTLPDPPPLETLLKAVRWLDLEEDAVWNRKLAVCLRNLKYVKESIPYFERALQLDEANVREIRPCYHIPRAKVLHESDRIGVD</sequence>
<dbReference type="EMBL" id="JAKJXO020000012">
    <property type="protein sequence ID" value="KAL1597878.1"/>
    <property type="molecule type" value="Genomic_DNA"/>
</dbReference>
<proteinExistence type="predicted"/>
<dbReference type="InterPro" id="IPR031350">
    <property type="entry name" value="Goodbye_dom"/>
</dbReference>